<dbReference type="InterPro" id="IPR058163">
    <property type="entry name" value="LysR-type_TF_proteobact-type"/>
</dbReference>
<dbReference type="Gene3D" id="3.40.190.290">
    <property type="match status" value="1"/>
</dbReference>
<dbReference type="RefSeq" id="WP_341399897.1">
    <property type="nucleotide sequence ID" value="NZ_JBBUTI010000010.1"/>
</dbReference>
<dbReference type="CDD" id="cd08479">
    <property type="entry name" value="PBP2_CrgA_like_9"/>
    <property type="match status" value="1"/>
</dbReference>
<protein>
    <submittedName>
        <fullName evidence="6">LysR substrate-binding domain-containing protein</fullName>
    </submittedName>
</protein>
<dbReference type="SUPFAM" id="SSF46785">
    <property type="entry name" value="Winged helix' DNA-binding domain"/>
    <property type="match status" value="1"/>
</dbReference>
<name>A0ABU9C6R9_9BURK</name>
<evidence type="ECO:0000313" key="6">
    <source>
        <dbReference type="EMBL" id="MEK8047589.1"/>
    </source>
</evidence>
<dbReference type="InterPro" id="IPR005119">
    <property type="entry name" value="LysR_subst-bd"/>
</dbReference>
<dbReference type="Gene3D" id="1.10.10.10">
    <property type="entry name" value="Winged helix-like DNA-binding domain superfamily/Winged helix DNA-binding domain"/>
    <property type="match status" value="1"/>
</dbReference>
<dbReference type="Pfam" id="PF00126">
    <property type="entry name" value="HTH_1"/>
    <property type="match status" value="1"/>
</dbReference>
<dbReference type="SUPFAM" id="SSF53850">
    <property type="entry name" value="Periplasmic binding protein-like II"/>
    <property type="match status" value="1"/>
</dbReference>
<feature type="domain" description="HTH lysR-type" evidence="5">
    <location>
        <begin position="6"/>
        <end position="63"/>
    </location>
</feature>
<keyword evidence="7" id="KW-1185">Reference proteome</keyword>
<gene>
    <name evidence="6" type="ORF">AACH00_14605</name>
</gene>
<evidence type="ECO:0000256" key="4">
    <source>
        <dbReference type="ARBA" id="ARBA00023163"/>
    </source>
</evidence>
<evidence type="ECO:0000259" key="5">
    <source>
        <dbReference type="PROSITE" id="PS50931"/>
    </source>
</evidence>
<sequence length="306" mass="34012">MSNPAPSNDDLRVFTAVVLKSSFSAAAKDLGASPAYISKRIKVLEDQLGTQLLHRTTRQVALTEDGERVYRWAQRILDDLDQLLQEVGGTRAQPRGVLRVCSSFGFGRQQVAPALGELTARYPKLQVRLDLFDRLVDVAAEGFDLDVRVGDDIAPHLIARRLAHNHRILCAAPAYLAQHGTPRSLDELKAHACLAIKERDHPFGVWRLQSEGREQMVKVQGPLSSNDGEVALRWALDGRGILLRSMWQLAPLLASGALVPVLPGWEQPANIWAVYPVRLERSAKLRAAVEFLVQWFKPEAVAQRCL</sequence>
<dbReference type="Proteomes" id="UP001379945">
    <property type="component" value="Unassembled WGS sequence"/>
</dbReference>
<accession>A0ABU9C6R9</accession>
<evidence type="ECO:0000256" key="1">
    <source>
        <dbReference type="ARBA" id="ARBA00009437"/>
    </source>
</evidence>
<organism evidence="6 7">
    <name type="scientific">Ideonella margarita</name>
    <dbReference type="NCBI Taxonomy" id="2984191"/>
    <lineage>
        <taxon>Bacteria</taxon>
        <taxon>Pseudomonadati</taxon>
        <taxon>Pseudomonadota</taxon>
        <taxon>Betaproteobacteria</taxon>
        <taxon>Burkholderiales</taxon>
        <taxon>Sphaerotilaceae</taxon>
        <taxon>Ideonella</taxon>
    </lineage>
</organism>
<comment type="caution">
    <text evidence="6">The sequence shown here is derived from an EMBL/GenBank/DDBJ whole genome shotgun (WGS) entry which is preliminary data.</text>
</comment>
<keyword evidence="3" id="KW-0238">DNA-binding</keyword>
<evidence type="ECO:0000313" key="7">
    <source>
        <dbReference type="Proteomes" id="UP001379945"/>
    </source>
</evidence>
<proteinExistence type="inferred from homology"/>
<dbReference type="InterPro" id="IPR000847">
    <property type="entry name" value="LysR_HTH_N"/>
</dbReference>
<dbReference type="PROSITE" id="PS50931">
    <property type="entry name" value="HTH_LYSR"/>
    <property type="match status" value="1"/>
</dbReference>
<dbReference type="Pfam" id="PF03466">
    <property type="entry name" value="LysR_substrate"/>
    <property type="match status" value="1"/>
</dbReference>
<evidence type="ECO:0000256" key="2">
    <source>
        <dbReference type="ARBA" id="ARBA00023015"/>
    </source>
</evidence>
<dbReference type="PANTHER" id="PTHR30537:SF5">
    <property type="entry name" value="HTH-TYPE TRANSCRIPTIONAL ACTIVATOR TTDR-RELATED"/>
    <property type="match status" value="1"/>
</dbReference>
<dbReference type="InterPro" id="IPR036388">
    <property type="entry name" value="WH-like_DNA-bd_sf"/>
</dbReference>
<comment type="similarity">
    <text evidence="1">Belongs to the LysR transcriptional regulatory family.</text>
</comment>
<keyword evidence="4" id="KW-0804">Transcription</keyword>
<reference evidence="6 7" key="1">
    <citation type="submission" date="2024-04" db="EMBL/GenBank/DDBJ databases">
        <title>Novel species of the genus Ideonella isolated from streams.</title>
        <authorList>
            <person name="Lu H."/>
        </authorList>
    </citation>
    <scope>NUCLEOTIDE SEQUENCE [LARGE SCALE GENOMIC DNA]</scope>
    <source>
        <strain evidence="6 7">LYT19W</strain>
    </source>
</reference>
<keyword evidence="2" id="KW-0805">Transcription regulation</keyword>
<evidence type="ECO:0000256" key="3">
    <source>
        <dbReference type="ARBA" id="ARBA00023125"/>
    </source>
</evidence>
<dbReference type="EMBL" id="JBBUTI010000010">
    <property type="protein sequence ID" value="MEK8047589.1"/>
    <property type="molecule type" value="Genomic_DNA"/>
</dbReference>
<dbReference type="PANTHER" id="PTHR30537">
    <property type="entry name" value="HTH-TYPE TRANSCRIPTIONAL REGULATOR"/>
    <property type="match status" value="1"/>
</dbReference>
<dbReference type="InterPro" id="IPR036390">
    <property type="entry name" value="WH_DNA-bd_sf"/>
</dbReference>